<dbReference type="Gene3D" id="3.90.550.10">
    <property type="entry name" value="Spore Coat Polysaccharide Biosynthesis Protein SpsA, Chain A"/>
    <property type="match status" value="1"/>
</dbReference>
<feature type="region of interest" description="Disordered" evidence="1">
    <location>
        <begin position="265"/>
        <end position="286"/>
    </location>
</feature>
<accession>A0ABW1IV69</accession>
<evidence type="ECO:0000259" key="2">
    <source>
        <dbReference type="Pfam" id="PF00535"/>
    </source>
</evidence>
<gene>
    <name evidence="3" type="ORF">ACFPXP_20230</name>
</gene>
<keyword evidence="4" id="KW-1185">Reference proteome</keyword>
<comment type="caution">
    <text evidence="3">The sequence shown here is derived from an EMBL/GenBank/DDBJ whole genome shotgun (WGS) entry which is preliminary data.</text>
</comment>
<dbReference type="Pfam" id="PF00535">
    <property type="entry name" value="Glycos_transf_2"/>
    <property type="match status" value="1"/>
</dbReference>
<proteinExistence type="predicted"/>
<dbReference type="InterPro" id="IPR001173">
    <property type="entry name" value="Glyco_trans_2-like"/>
</dbReference>
<dbReference type="RefSeq" id="WP_379896221.1">
    <property type="nucleotide sequence ID" value="NZ_CBCSCT010000006.1"/>
</dbReference>
<organism evidence="3 4">
    <name type="scientific">Marinicrinis lubricantis</name>
    <dbReference type="NCBI Taxonomy" id="2086470"/>
    <lineage>
        <taxon>Bacteria</taxon>
        <taxon>Bacillati</taxon>
        <taxon>Bacillota</taxon>
        <taxon>Bacilli</taxon>
        <taxon>Bacillales</taxon>
        <taxon>Paenibacillaceae</taxon>
    </lineage>
</organism>
<dbReference type="SUPFAM" id="SSF53448">
    <property type="entry name" value="Nucleotide-diphospho-sugar transferases"/>
    <property type="match status" value="1"/>
</dbReference>
<reference evidence="4" key="1">
    <citation type="journal article" date="2019" name="Int. J. Syst. Evol. Microbiol.">
        <title>The Global Catalogue of Microorganisms (GCM) 10K type strain sequencing project: providing services to taxonomists for standard genome sequencing and annotation.</title>
        <authorList>
            <consortium name="The Broad Institute Genomics Platform"/>
            <consortium name="The Broad Institute Genome Sequencing Center for Infectious Disease"/>
            <person name="Wu L."/>
            <person name="Ma J."/>
        </authorList>
    </citation>
    <scope>NUCLEOTIDE SEQUENCE [LARGE SCALE GENOMIC DNA]</scope>
    <source>
        <strain evidence="4">CCM 8749</strain>
    </source>
</reference>
<sequence length="286" mass="31626">MAGVKRRIRKSTKQRRLPIVCSKYPLVSVIIPVMNESRTIGRVIRESWKVDPETEVIVVVNGSKDRTRHIAERSGARVIYYEEALGHDIGRSIGAAHAKGDILLFVDGDIVIPSSELKPFVDAIKQGFDVALNEYRGPVRKQAVHSVVLAKHSLNVLCSRPDLGGSSMTTIPHALHRKAMVRIGAEKLAVPPLAQAAAIAYKLNVAAVHYVSVGRENPRKRKHLRPDPLERLIVGDHLEAIHWYLENTDSRGLKTDLSRMRGVLQSDEGASEQLPSQAILETADES</sequence>
<dbReference type="PANTHER" id="PTHR43630:SF2">
    <property type="entry name" value="GLYCOSYLTRANSFERASE"/>
    <property type="match status" value="1"/>
</dbReference>
<evidence type="ECO:0000313" key="3">
    <source>
        <dbReference type="EMBL" id="MFC5988738.1"/>
    </source>
</evidence>
<evidence type="ECO:0000256" key="1">
    <source>
        <dbReference type="SAM" id="MobiDB-lite"/>
    </source>
</evidence>
<evidence type="ECO:0000313" key="4">
    <source>
        <dbReference type="Proteomes" id="UP001596250"/>
    </source>
</evidence>
<feature type="domain" description="Glycosyltransferase 2-like" evidence="2">
    <location>
        <begin position="28"/>
        <end position="132"/>
    </location>
</feature>
<name>A0ABW1IV69_9BACL</name>
<dbReference type="EMBL" id="JBHSQV010000184">
    <property type="protein sequence ID" value="MFC5988738.1"/>
    <property type="molecule type" value="Genomic_DNA"/>
</dbReference>
<dbReference type="PANTHER" id="PTHR43630">
    <property type="entry name" value="POLY-BETA-1,6-N-ACETYL-D-GLUCOSAMINE SYNTHASE"/>
    <property type="match status" value="1"/>
</dbReference>
<protein>
    <submittedName>
        <fullName evidence="3">Glycosyltransferase family 2 protein</fullName>
    </submittedName>
</protein>
<dbReference type="Proteomes" id="UP001596250">
    <property type="component" value="Unassembled WGS sequence"/>
</dbReference>
<dbReference type="InterPro" id="IPR029044">
    <property type="entry name" value="Nucleotide-diphossugar_trans"/>
</dbReference>